<dbReference type="Proteomes" id="UP001239111">
    <property type="component" value="Chromosome 1"/>
</dbReference>
<dbReference type="EMBL" id="CM056741">
    <property type="protein sequence ID" value="KAJ8684697.1"/>
    <property type="molecule type" value="Genomic_DNA"/>
</dbReference>
<accession>A0ACC2PMS6</accession>
<organism evidence="1 2">
    <name type="scientific">Eretmocerus hayati</name>
    <dbReference type="NCBI Taxonomy" id="131215"/>
    <lineage>
        <taxon>Eukaryota</taxon>
        <taxon>Metazoa</taxon>
        <taxon>Ecdysozoa</taxon>
        <taxon>Arthropoda</taxon>
        <taxon>Hexapoda</taxon>
        <taxon>Insecta</taxon>
        <taxon>Pterygota</taxon>
        <taxon>Neoptera</taxon>
        <taxon>Endopterygota</taxon>
        <taxon>Hymenoptera</taxon>
        <taxon>Apocrita</taxon>
        <taxon>Proctotrupomorpha</taxon>
        <taxon>Chalcidoidea</taxon>
        <taxon>Aphelinidae</taxon>
        <taxon>Aphelininae</taxon>
        <taxon>Eretmocerus</taxon>
    </lineage>
</organism>
<sequence>MPSRYHILNNSPKKFHKLSITLNRRSFSIPSLRGQMSVFTTLYLHNFHMFYECNSKTLTCSVSKVLDHLEEELPKLSRHDFIAKNQARFMKKLKESLSFGDIFVQGDFSENLSFLVQDAVPGYYWSNNQATLHPWHDVNTIYAFQQDLIKLLKKKIPVMKKIIYRSDGAGGQYKNRFNFLNLAFHRRGFGVPAEGHFSATSHGKGPWNGVGGTLKRSVSRASLQRPVNHQIVPVEDLVSWASE</sequence>
<proteinExistence type="predicted"/>
<gene>
    <name evidence="1" type="ORF">QAD02_020490</name>
</gene>
<reference evidence="1" key="1">
    <citation type="submission" date="2023-04" db="EMBL/GenBank/DDBJ databases">
        <title>A chromosome-level genome assembly of the parasitoid wasp Eretmocerus hayati.</title>
        <authorList>
            <person name="Zhong Y."/>
            <person name="Liu S."/>
            <person name="Liu Y."/>
        </authorList>
    </citation>
    <scope>NUCLEOTIDE SEQUENCE</scope>
    <source>
        <strain evidence="1">ZJU_SS_LIU_2023</strain>
    </source>
</reference>
<name>A0ACC2PMS6_9HYME</name>
<keyword evidence="2" id="KW-1185">Reference proteome</keyword>
<evidence type="ECO:0000313" key="1">
    <source>
        <dbReference type="EMBL" id="KAJ8684697.1"/>
    </source>
</evidence>
<comment type="caution">
    <text evidence="1">The sequence shown here is derived from an EMBL/GenBank/DDBJ whole genome shotgun (WGS) entry which is preliminary data.</text>
</comment>
<protein>
    <submittedName>
        <fullName evidence="1">Uncharacterized protein</fullName>
    </submittedName>
</protein>
<evidence type="ECO:0000313" key="2">
    <source>
        <dbReference type="Proteomes" id="UP001239111"/>
    </source>
</evidence>